<evidence type="ECO:0000313" key="2">
    <source>
        <dbReference type="Proteomes" id="UP001632038"/>
    </source>
</evidence>
<dbReference type="PANTHER" id="PTHR35708">
    <property type="entry name" value="GB|AAD25831.1"/>
    <property type="match status" value="1"/>
</dbReference>
<proteinExistence type="predicted"/>
<dbReference type="PANTHER" id="PTHR35708:SF3">
    <property type="entry name" value="GB|AAD25831.1"/>
    <property type="match status" value="1"/>
</dbReference>
<protein>
    <recommendedName>
        <fullName evidence="3">Transmembrane protein</fullName>
    </recommendedName>
</protein>
<sequence length="213" mass="24257">MIYQFSFTSMIIDLFRASLLFVALLSTSYVHFSILLIVTSFLSLNIMLFYKKITSNERLVQATKQLSENYKVIKHDKEIRIGNEEEEEEEEYNVFTNDTAAQQPVDCDQVNEKGDTNGKTFDQLSLISSINMGSSVSLNLGDELISEDVEEDYLIDISLPELGVSFEEMKRHKIGDEFLDFVSDVNEISGEEDSLIEIDISMGLIRQPAELRV</sequence>
<dbReference type="EMBL" id="JAVIJP010000016">
    <property type="protein sequence ID" value="KAL3643075.1"/>
    <property type="molecule type" value="Genomic_DNA"/>
</dbReference>
<organism evidence="1 2">
    <name type="scientific">Castilleja foliolosa</name>
    <dbReference type="NCBI Taxonomy" id="1961234"/>
    <lineage>
        <taxon>Eukaryota</taxon>
        <taxon>Viridiplantae</taxon>
        <taxon>Streptophyta</taxon>
        <taxon>Embryophyta</taxon>
        <taxon>Tracheophyta</taxon>
        <taxon>Spermatophyta</taxon>
        <taxon>Magnoliopsida</taxon>
        <taxon>eudicotyledons</taxon>
        <taxon>Gunneridae</taxon>
        <taxon>Pentapetalae</taxon>
        <taxon>asterids</taxon>
        <taxon>lamiids</taxon>
        <taxon>Lamiales</taxon>
        <taxon>Orobanchaceae</taxon>
        <taxon>Pedicularideae</taxon>
        <taxon>Castillejinae</taxon>
        <taxon>Castilleja</taxon>
    </lineage>
</organism>
<accession>A0ABD3DQC7</accession>
<gene>
    <name evidence="1" type="ORF">CASFOL_013890</name>
</gene>
<name>A0ABD3DQC7_9LAMI</name>
<evidence type="ECO:0008006" key="3">
    <source>
        <dbReference type="Google" id="ProtNLM"/>
    </source>
</evidence>
<comment type="caution">
    <text evidence="1">The sequence shown here is derived from an EMBL/GenBank/DDBJ whole genome shotgun (WGS) entry which is preliminary data.</text>
</comment>
<dbReference type="AlphaFoldDB" id="A0ABD3DQC7"/>
<evidence type="ECO:0000313" key="1">
    <source>
        <dbReference type="EMBL" id="KAL3643075.1"/>
    </source>
</evidence>
<reference evidence="2" key="1">
    <citation type="journal article" date="2024" name="IScience">
        <title>Strigolactones Initiate the Formation of Haustorium-like Structures in Castilleja.</title>
        <authorList>
            <person name="Buerger M."/>
            <person name="Peterson D."/>
            <person name="Chory J."/>
        </authorList>
    </citation>
    <scope>NUCLEOTIDE SEQUENCE [LARGE SCALE GENOMIC DNA]</scope>
</reference>
<dbReference type="Proteomes" id="UP001632038">
    <property type="component" value="Unassembled WGS sequence"/>
</dbReference>
<keyword evidence="2" id="KW-1185">Reference proteome</keyword>